<gene>
    <name evidence="2" type="ORF">C8D82_1703</name>
</gene>
<dbReference type="AlphaFoldDB" id="A0A2U1A8Q8"/>
<sequence>MVRNRKSVCSFPADEEPEKPQFYRRSKEEADRDFRQGILERGPGIEVRVHPNDHTKEVVIKSKPRKARYVRARRWHLCDDLVDIFAWGEPRTRKEEPPQDKEPQDDGEAQGDNPPGNEPQTDEPQND</sequence>
<evidence type="ECO:0000313" key="3">
    <source>
        <dbReference type="Proteomes" id="UP000245959"/>
    </source>
</evidence>
<feature type="region of interest" description="Disordered" evidence="1">
    <location>
        <begin position="1"/>
        <end position="31"/>
    </location>
</feature>
<reference evidence="2 3" key="1">
    <citation type="submission" date="2018-04" db="EMBL/GenBank/DDBJ databases">
        <title>Genomic Encyclopedia of Type Strains, Phase IV (KMG-IV): sequencing the most valuable type-strain genomes for metagenomic binning, comparative biology and taxonomic classification.</title>
        <authorList>
            <person name="Goeker M."/>
        </authorList>
    </citation>
    <scope>NUCLEOTIDE SEQUENCE [LARGE SCALE GENOMIC DNA]</scope>
    <source>
        <strain evidence="2 3">DSM 14823</strain>
    </source>
</reference>
<dbReference type="Proteomes" id="UP000245959">
    <property type="component" value="Unassembled WGS sequence"/>
</dbReference>
<feature type="compositionally biased region" description="Basic and acidic residues" evidence="1">
    <location>
        <begin position="90"/>
        <end position="104"/>
    </location>
</feature>
<feature type="region of interest" description="Disordered" evidence="1">
    <location>
        <begin position="86"/>
        <end position="127"/>
    </location>
</feature>
<dbReference type="RefSeq" id="WP_116886124.1">
    <property type="nucleotide sequence ID" value="NZ_QEKH01000070.1"/>
</dbReference>
<organism evidence="2 3">
    <name type="scientific">Victivallis vadensis</name>
    <dbReference type="NCBI Taxonomy" id="172901"/>
    <lineage>
        <taxon>Bacteria</taxon>
        <taxon>Pseudomonadati</taxon>
        <taxon>Lentisphaerota</taxon>
        <taxon>Lentisphaeria</taxon>
        <taxon>Victivallales</taxon>
        <taxon>Victivallaceae</taxon>
        <taxon>Victivallis</taxon>
    </lineage>
</organism>
<evidence type="ECO:0000256" key="1">
    <source>
        <dbReference type="SAM" id="MobiDB-lite"/>
    </source>
</evidence>
<protein>
    <submittedName>
        <fullName evidence="2">Uncharacterized protein</fullName>
    </submittedName>
</protein>
<comment type="caution">
    <text evidence="2">The sequence shown here is derived from an EMBL/GenBank/DDBJ whole genome shotgun (WGS) entry which is preliminary data.</text>
</comment>
<dbReference type="GeneID" id="78297390"/>
<accession>A0A2U1A8Q8</accession>
<dbReference type="EMBL" id="QEKH01000070">
    <property type="protein sequence ID" value="PVY29252.1"/>
    <property type="molecule type" value="Genomic_DNA"/>
</dbReference>
<proteinExistence type="predicted"/>
<keyword evidence="3" id="KW-1185">Reference proteome</keyword>
<feature type="compositionally biased region" description="Basic and acidic residues" evidence="1">
    <location>
        <begin position="18"/>
        <end position="31"/>
    </location>
</feature>
<evidence type="ECO:0000313" key="2">
    <source>
        <dbReference type="EMBL" id="PVY29252.1"/>
    </source>
</evidence>
<name>A0A2U1A8Q8_9BACT</name>